<sequence length="175" mass="17785">MTTARATALTAGAGLALMAVLAPLAVFLALPAGHTTAAGLLLAVVVLLDVVVAVTLSDVLSPGGGPLAVAAAGLRLLYATVFTVAVGFLLRGEVDTFERIWEPSLGVFGLHLLAVGVLGWRTVVPRLIAALVFLAGAGYLVDALLPLGVEVSGVSFVGEVALLLWLLARGGRARR</sequence>
<keyword evidence="1" id="KW-1133">Transmembrane helix</keyword>
<organism evidence="2 3">
    <name type="scientific">Corynebacterium guangdongense</name>
    <dbReference type="NCBI Taxonomy" id="1783348"/>
    <lineage>
        <taxon>Bacteria</taxon>
        <taxon>Bacillati</taxon>
        <taxon>Actinomycetota</taxon>
        <taxon>Actinomycetes</taxon>
        <taxon>Mycobacteriales</taxon>
        <taxon>Corynebacteriaceae</taxon>
        <taxon>Corynebacterium</taxon>
    </lineage>
</organism>
<keyword evidence="1" id="KW-0812">Transmembrane</keyword>
<feature type="transmembrane region" description="Helical" evidence="1">
    <location>
        <begin position="151"/>
        <end position="168"/>
    </location>
</feature>
<accession>A0ABU1ZZ80</accession>
<name>A0ABU1ZZ80_9CORY</name>
<evidence type="ECO:0000313" key="3">
    <source>
        <dbReference type="Proteomes" id="UP001180840"/>
    </source>
</evidence>
<dbReference type="RefSeq" id="WP_290195753.1">
    <property type="nucleotide sequence ID" value="NZ_CP047654.1"/>
</dbReference>
<keyword evidence="1" id="KW-0472">Membrane</keyword>
<gene>
    <name evidence="2" type="ORF">J2S39_001924</name>
</gene>
<evidence type="ECO:0000256" key="1">
    <source>
        <dbReference type="SAM" id="Phobius"/>
    </source>
</evidence>
<feature type="transmembrane region" description="Helical" evidence="1">
    <location>
        <begin position="7"/>
        <end position="30"/>
    </location>
</feature>
<evidence type="ECO:0000313" key="2">
    <source>
        <dbReference type="EMBL" id="MDR7330248.1"/>
    </source>
</evidence>
<comment type="caution">
    <text evidence="2">The sequence shown here is derived from an EMBL/GenBank/DDBJ whole genome shotgun (WGS) entry which is preliminary data.</text>
</comment>
<proteinExistence type="predicted"/>
<dbReference type="InterPro" id="IPR025495">
    <property type="entry name" value="DUF4386"/>
</dbReference>
<feature type="transmembrane region" description="Helical" evidence="1">
    <location>
        <begin position="36"/>
        <end position="56"/>
    </location>
</feature>
<dbReference type="EMBL" id="JAVDXZ010000001">
    <property type="protein sequence ID" value="MDR7330248.1"/>
    <property type="molecule type" value="Genomic_DNA"/>
</dbReference>
<keyword evidence="3" id="KW-1185">Reference proteome</keyword>
<dbReference type="Pfam" id="PF14329">
    <property type="entry name" value="DUF4386"/>
    <property type="match status" value="1"/>
</dbReference>
<protein>
    <recommendedName>
        <fullName evidence="4">DUF4386 domain-containing protein</fullName>
    </recommendedName>
</protein>
<reference evidence="2" key="1">
    <citation type="submission" date="2023-07" db="EMBL/GenBank/DDBJ databases">
        <title>Sequencing the genomes of 1000 actinobacteria strains.</title>
        <authorList>
            <person name="Klenk H.-P."/>
        </authorList>
    </citation>
    <scope>NUCLEOTIDE SEQUENCE</scope>
    <source>
        <strain evidence="2">DSM 107476</strain>
    </source>
</reference>
<feature type="transmembrane region" description="Helical" evidence="1">
    <location>
        <begin position="100"/>
        <end position="120"/>
    </location>
</feature>
<dbReference type="Proteomes" id="UP001180840">
    <property type="component" value="Unassembled WGS sequence"/>
</dbReference>
<feature type="transmembrane region" description="Helical" evidence="1">
    <location>
        <begin position="68"/>
        <end position="88"/>
    </location>
</feature>
<evidence type="ECO:0008006" key="4">
    <source>
        <dbReference type="Google" id="ProtNLM"/>
    </source>
</evidence>